<dbReference type="Gene3D" id="3.40.390.30">
    <property type="entry name" value="Metalloproteases ('zincins'), catalytic domain"/>
    <property type="match status" value="1"/>
</dbReference>
<sequence length="162" mass="17894">MTPELSVEINLEAGDWPQTLQPLAETVLGAALENSGFAIDGPCEISVLLTDNRSQQALNREWRGKDKPTNVLSFPALEADDPIEGLLGDISLAYETLVAEADDLEKPFEHHFAHLLVHGMLHVLGYDHETEDEALAMEARETDIMELLGYPDPYDGQVLLND</sequence>
<keyword evidence="3 7" id="KW-0479">Metal-binding</keyword>
<dbReference type="NCBIfam" id="TIGR00043">
    <property type="entry name" value="rRNA maturation RNase YbeY"/>
    <property type="match status" value="1"/>
</dbReference>
<keyword evidence="4 7" id="KW-0255">Endonuclease</keyword>
<feature type="binding site" evidence="7">
    <location>
        <position position="122"/>
    </location>
    <ligand>
        <name>Zn(2+)</name>
        <dbReference type="ChEBI" id="CHEBI:29105"/>
        <note>catalytic</note>
    </ligand>
</feature>
<reference evidence="8 9" key="1">
    <citation type="submission" date="2024-02" db="EMBL/GenBank/DDBJ databases">
        <title>Complete genome sequence of Pelagibacterium nitratireducens ZH15.</title>
        <authorList>
            <person name="Zhao L.H."/>
        </authorList>
    </citation>
    <scope>NUCLEOTIDE SEQUENCE [LARGE SCALE GENOMIC DNA]</scope>
    <source>
        <strain evidence="8 9">ZH15</strain>
    </source>
</reference>
<keyword evidence="7" id="KW-0698">rRNA processing</keyword>
<dbReference type="InterPro" id="IPR002036">
    <property type="entry name" value="YbeY"/>
</dbReference>
<evidence type="ECO:0000256" key="4">
    <source>
        <dbReference type="ARBA" id="ARBA00022759"/>
    </source>
</evidence>
<comment type="function">
    <text evidence="7">Single strand-specific metallo-endoribonuclease involved in late-stage 70S ribosome quality control and in maturation of the 3' terminus of the 16S rRNA.</text>
</comment>
<evidence type="ECO:0000256" key="1">
    <source>
        <dbReference type="ARBA" id="ARBA00010875"/>
    </source>
</evidence>
<dbReference type="RefSeq" id="WP_338608337.1">
    <property type="nucleotide sequence ID" value="NZ_CP146275.1"/>
</dbReference>
<feature type="binding site" evidence="7">
    <location>
        <position position="118"/>
    </location>
    <ligand>
        <name>Zn(2+)</name>
        <dbReference type="ChEBI" id="CHEBI:29105"/>
        <note>catalytic</note>
    </ligand>
</feature>
<organism evidence="8 9">
    <name type="scientific">Pelagibacterium nitratireducens</name>
    <dbReference type="NCBI Taxonomy" id="1046114"/>
    <lineage>
        <taxon>Bacteria</taxon>
        <taxon>Pseudomonadati</taxon>
        <taxon>Pseudomonadota</taxon>
        <taxon>Alphaproteobacteria</taxon>
        <taxon>Hyphomicrobiales</taxon>
        <taxon>Devosiaceae</taxon>
        <taxon>Pelagibacterium</taxon>
    </lineage>
</organism>
<dbReference type="Pfam" id="PF02130">
    <property type="entry name" value="YbeY"/>
    <property type="match status" value="1"/>
</dbReference>
<evidence type="ECO:0000256" key="2">
    <source>
        <dbReference type="ARBA" id="ARBA00022722"/>
    </source>
</evidence>
<proteinExistence type="inferred from homology"/>
<dbReference type="EMBL" id="CP146275">
    <property type="protein sequence ID" value="WWT32914.1"/>
    <property type="molecule type" value="Genomic_DNA"/>
</dbReference>
<keyword evidence="6 7" id="KW-0862">Zinc</keyword>
<evidence type="ECO:0000256" key="3">
    <source>
        <dbReference type="ARBA" id="ARBA00022723"/>
    </source>
</evidence>
<evidence type="ECO:0000256" key="5">
    <source>
        <dbReference type="ARBA" id="ARBA00022801"/>
    </source>
</evidence>
<dbReference type="Proteomes" id="UP001369958">
    <property type="component" value="Chromosome"/>
</dbReference>
<accession>A0ABZ2HZ80</accession>
<dbReference type="PANTHER" id="PTHR46986:SF1">
    <property type="entry name" value="ENDORIBONUCLEASE YBEY, CHLOROPLASTIC"/>
    <property type="match status" value="1"/>
</dbReference>
<keyword evidence="5 7" id="KW-0378">Hydrolase</keyword>
<keyword evidence="2 7" id="KW-0540">Nuclease</keyword>
<comment type="cofactor">
    <cofactor evidence="7">
        <name>Zn(2+)</name>
        <dbReference type="ChEBI" id="CHEBI:29105"/>
    </cofactor>
    <text evidence="7">Binds 1 zinc ion.</text>
</comment>
<keyword evidence="7" id="KW-0690">Ribosome biogenesis</keyword>
<name>A0ABZ2HZ80_9HYPH</name>
<keyword evidence="9" id="KW-1185">Reference proteome</keyword>
<dbReference type="InterPro" id="IPR023091">
    <property type="entry name" value="MetalPrtase_cat_dom_sf_prd"/>
</dbReference>
<gene>
    <name evidence="7 8" type="primary">ybeY</name>
    <name evidence="8" type="ORF">V6617_00075</name>
</gene>
<protein>
    <recommendedName>
        <fullName evidence="7">Endoribonuclease YbeY</fullName>
        <ecNumber evidence="7">3.1.-.-</ecNumber>
    </recommendedName>
</protein>
<keyword evidence="7" id="KW-0963">Cytoplasm</keyword>
<evidence type="ECO:0000313" key="8">
    <source>
        <dbReference type="EMBL" id="WWT32914.1"/>
    </source>
</evidence>
<comment type="subcellular location">
    <subcellularLocation>
        <location evidence="7">Cytoplasm</location>
    </subcellularLocation>
</comment>
<dbReference type="PANTHER" id="PTHR46986">
    <property type="entry name" value="ENDORIBONUCLEASE YBEY, CHLOROPLASTIC"/>
    <property type="match status" value="1"/>
</dbReference>
<dbReference type="SUPFAM" id="SSF55486">
    <property type="entry name" value="Metalloproteases ('zincins'), catalytic domain"/>
    <property type="match status" value="1"/>
</dbReference>
<evidence type="ECO:0000313" key="9">
    <source>
        <dbReference type="Proteomes" id="UP001369958"/>
    </source>
</evidence>
<comment type="similarity">
    <text evidence="1 7">Belongs to the endoribonuclease YbeY family.</text>
</comment>
<dbReference type="HAMAP" id="MF_00009">
    <property type="entry name" value="Endoribonucl_YbeY"/>
    <property type="match status" value="1"/>
</dbReference>
<dbReference type="EC" id="3.1.-.-" evidence="7"/>
<feature type="binding site" evidence="7">
    <location>
        <position position="128"/>
    </location>
    <ligand>
        <name>Zn(2+)</name>
        <dbReference type="ChEBI" id="CHEBI:29105"/>
        <note>catalytic</note>
    </ligand>
</feature>
<evidence type="ECO:0000256" key="7">
    <source>
        <dbReference type="HAMAP-Rule" id="MF_00009"/>
    </source>
</evidence>
<evidence type="ECO:0000256" key="6">
    <source>
        <dbReference type="ARBA" id="ARBA00022833"/>
    </source>
</evidence>